<evidence type="ECO:0000313" key="3">
    <source>
        <dbReference type="Proteomes" id="UP000295703"/>
    </source>
</evidence>
<dbReference type="Proteomes" id="UP000295703">
    <property type="component" value="Unassembled WGS sequence"/>
</dbReference>
<reference evidence="2 3" key="1">
    <citation type="submission" date="2018-12" db="EMBL/GenBank/DDBJ databases">
        <title>Genome sequence and assembly of Colletotrichum trifolii.</title>
        <authorList>
            <person name="Gan P."/>
            <person name="Shirasu K."/>
        </authorList>
    </citation>
    <scope>NUCLEOTIDE SEQUENCE [LARGE SCALE GENOMIC DNA]</scope>
    <source>
        <strain evidence="2 3">543-2</strain>
    </source>
</reference>
<keyword evidence="3" id="KW-1185">Reference proteome</keyword>
<protein>
    <submittedName>
        <fullName evidence="2">Uncharacterized protein</fullName>
    </submittedName>
</protein>
<dbReference type="AlphaFoldDB" id="A0A4R8RGJ8"/>
<feature type="chain" id="PRO_5020435137" evidence="1">
    <location>
        <begin position="20"/>
        <end position="63"/>
    </location>
</feature>
<gene>
    <name evidence="2" type="ORF">CTRI78_v006002</name>
</gene>
<evidence type="ECO:0000313" key="2">
    <source>
        <dbReference type="EMBL" id="TDZ54774.1"/>
    </source>
</evidence>
<organism evidence="2 3">
    <name type="scientific">Colletotrichum trifolii</name>
    <dbReference type="NCBI Taxonomy" id="5466"/>
    <lineage>
        <taxon>Eukaryota</taxon>
        <taxon>Fungi</taxon>
        <taxon>Dikarya</taxon>
        <taxon>Ascomycota</taxon>
        <taxon>Pezizomycotina</taxon>
        <taxon>Sordariomycetes</taxon>
        <taxon>Hypocreomycetidae</taxon>
        <taxon>Glomerellales</taxon>
        <taxon>Glomerellaceae</taxon>
        <taxon>Colletotrichum</taxon>
        <taxon>Colletotrichum orbiculare species complex</taxon>
    </lineage>
</organism>
<comment type="caution">
    <text evidence="2">The sequence shown here is derived from an EMBL/GenBank/DDBJ whole genome shotgun (WGS) entry which is preliminary data.</text>
</comment>
<sequence>MQLIKAVFAIFVLAAPAMAQSGFCSLFSTCQIGNDNFMCTVGRCQGKGGSPCSKNGNTVTCPQ</sequence>
<evidence type="ECO:0000256" key="1">
    <source>
        <dbReference type="SAM" id="SignalP"/>
    </source>
</evidence>
<feature type="signal peptide" evidence="1">
    <location>
        <begin position="1"/>
        <end position="19"/>
    </location>
</feature>
<accession>A0A4R8RGJ8</accession>
<proteinExistence type="predicted"/>
<name>A0A4R8RGJ8_COLTR</name>
<keyword evidence="1" id="KW-0732">Signal</keyword>
<dbReference type="EMBL" id="RYZW01000053">
    <property type="protein sequence ID" value="TDZ54774.1"/>
    <property type="molecule type" value="Genomic_DNA"/>
</dbReference>